<reference evidence="2 3" key="1">
    <citation type="journal article" date="2016" name="Fungal Biol.">
        <title>The genome of Xylona heveae provides a window into fungal endophytism.</title>
        <authorList>
            <person name="Gazis R."/>
            <person name="Kuo A."/>
            <person name="Riley R."/>
            <person name="LaButti K."/>
            <person name="Lipzen A."/>
            <person name="Lin J."/>
            <person name="Amirebrahimi M."/>
            <person name="Hesse C.N."/>
            <person name="Spatafora J.W."/>
            <person name="Henrissat B."/>
            <person name="Hainaut M."/>
            <person name="Grigoriev I.V."/>
            <person name="Hibbett D.S."/>
        </authorList>
    </citation>
    <scope>NUCLEOTIDE SEQUENCE [LARGE SCALE GENOMIC DNA]</scope>
    <source>
        <strain evidence="2 3">TC161</strain>
    </source>
</reference>
<dbReference type="EMBL" id="KV407480">
    <property type="protein sequence ID" value="KZF18784.1"/>
    <property type="molecule type" value="Genomic_DNA"/>
</dbReference>
<evidence type="ECO:0000313" key="2">
    <source>
        <dbReference type="EMBL" id="KZF18784.1"/>
    </source>
</evidence>
<sequence>MFTLLELQVYNKVSSHLPRALSTAPSSSSTQHSAIFLEHSNTAAVLRTVPSSSNTPTLLHSTPSSSSTQHCYSAQHSAIFLKHSALLQCSTQRHLPQALSTALS</sequence>
<feature type="region of interest" description="Disordered" evidence="1">
    <location>
        <begin position="49"/>
        <end position="69"/>
    </location>
</feature>
<evidence type="ECO:0000256" key="1">
    <source>
        <dbReference type="SAM" id="MobiDB-lite"/>
    </source>
</evidence>
<evidence type="ECO:0000313" key="3">
    <source>
        <dbReference type="Proteomes" id="UP000076632"/>
    </source>
</evidence>
<dbReference type="InParanoid" id="A0A164Z639"/>
<dbReference type="RefSeq" id="XP_018184339.1">
    <property type="nucleotide sequence ID" value="XM_018335576.1"/>
</dbReference>
<dbReference type="AlphaFoldDB" id="A0A164Z639"/>
<name>A0A164Z639_XYLHT</name>
<protein>
    <submittedName>
        <fullName evidence="2">Uncharacterized protein</fullName>
    </submittedName>
</protein>
<organism evidence="2 3">
    <name type="scientific">Xylona heveae (strain CBS 132557 / TC161)</name>
    <dbReference type="NCBI Taxonomy" id="1328760"/>
    <lineage>
        <taxon>Eukaryota</taxon>
        <taxon>Fungi</taxon>
        <taxon>Dikarya</taxon>
        <taxon>Ascomycota</taxon>
        <taxon>Pezizomycotina</taxon>
        <taxon>Xylonomycetes</taxon>
        <taxon>Xylonales</taxon>
        <taxon>Xylonaceae</taxon>
        <taxon>Xylona</taxon>
    </lineage>
</organism>
<accession>A0A164Z639</accession>
<gene>
    <name evidence="2" type="ORF">L228DRAFT_271834</name>
</gene>
<feature type="compositionally biased region" description="Low complexity" evidence="1">
    <location>
        <begin position="50"/>
        <end position="68"/>
    </location>
</feature>
<keyword evidence="3" id="KW-1185">Reference proteome</keyword>
<dbReference type="GeneID" id="28900713"/>
<proteinExistence type="predicted"/>
<dbReference type="Proteomes" id="UP000076632">
    <property type="component" value="Unassembled WGS sequence"/>
</dbReference>